<dbReference type="GO" id="GO:0005829">
    <property type="term" value="C:cytosol"/>
    <property type="evidence" value="ECO:0007669"/>
    <property type="project" value="TreeGrafter"/>
</dbReference>
<dbReference type="PROSITE" id="PS50249">
    <property type="entry name" value="MPN"/>
    <property type="match status" value="1"/>
</dbReference>
<dbReference type="InterPro" id="IPR037518">
    <property type="entry name" value="MPN"/>
</dbReference>
<evidence type="ECO:0000313" key="7">
    <source>
        <dbReference type="EMBL" id="EIW80985.1"/>
    </source>
</evidence>
<dbReference type="GO" id="GO:0046098">
    <property type="term" value="P:guanine metabolic process"/>
    <property type="evidence" value="ECO:0007669"/>
    <property type="project" value="TreeGrafter"/>
</dbReference>
<dbReference type="Gene3D" id="3.20.20.140">
    <property type="entry name" value="Metal-dependent hydrolases"/>
    <property type="match status" value="1"/>
</dbReference>
<evidence type="ECO:0000313" key="8">
    <source>
        <dbReference type="Proteomes" id="UP000053558"/>
    </source>
</evidence>
<protein>
    <submittedName>
        <fullName evidence="7">Metallo-dependent hydrolase</fullName>
    </submittedName>
</protein>
<dbReference type="RefSeq" id="XP_007768430.1">
    <property type="nucleotide sequence ID" value="XM_007770240.1"/>
</dbReference>
<dbReference type="Pfam" id="PF01979">
    <property type="entry name" value="Amidohydro_1"/>
    <property type="match status" value="1"/>
</dbReference>
<sequence>MAPYIITNQAYCKIFFHAAKHPHLPVNGVLLGRTTSDNVIIEDTIPLLHHWTSLSPMMEIGLDLAAGHAQAHGMSVVGYYQASERLEDSALAPVGEKVAEKIRETFKDAVAFVIDGEKIGSGDPALIPYLPQSSSHSWKPYTAQAAFSSGSPFTLQNSDAPSRAISLVRDKNAHLDFGDFDDHLEDMQSSSLSSTSRSLFVEVPYYHAPMSSAIYQGTFVHCRRLGELEILKNHVICVNEQGYISDVLLGSSAEASRLVQNSDATITKLEDGAFFVPTFCDLHLHAPQFLYQGTGLHLPLMKWLDEYAFKSEEQLDNDSLLAERVYNKLAHRLLESGTGAVSLFGTLNIKTNLILAKVMQHAGLRAFVGKLSMDMSSRPTYKEDSALASLSSVEEFIQQTRDFLSQYPPHLRLVEPIITPRFVPTCSNDLLHSLGDLAQSQSVRVQSHLAEAREEVEWVKSERQLDDIVVFEQSNLLSSQTIQAHCTFLHGTELEKMATYGSSVAHCPLSNCYFSEKPFPLREALSRGVKVGLGTDIAGGYSVDIMNSMRQAVSVSRMREGLRTVEAEIGGVSQHQGHQPLSINWKEALYLATRGGALAMDLPKIGSFEVGQAFDAQSISVYTADGTGVGAIDIFDNPGGITEELVEKWWCMGDGRNRLSVWVQGKRVR</sequence>
<accession>A0A5M3MQR1</accession>
<dbReference type="GO" id="GO:0072546">
    <property type="term" value="C:EMC complex"/>
    <property type="evidence" value="ECO:0007669"/>
    <property type="project" value="InterPro"/>
</dbReference>
<reference evidence="8" key="1">
    <citation type="journal article" date="2012" name="Science">
        <title>The Paleozoic origin of enzymatic lignin decomposition reconstructed from 31 fungal genomes.</title>
        <authorList>
            <person name="Floudas D."/>
            <person name="Binder M."/>
            <person name="Riley R."/>
            <person name="Barry K."/>
            <person name="Blanchette R.A."/>
            <person name="Henrissat B."/>
            <person name="Martinez A.T."/>
            <person name="Otillar R."/>
            <person name="Spatafora J.W."/>
            <person name="Yadav J.S."/>
            <person name="Aerts A."/>
            <person name="Benoit I."/>
            <person name="Boyd A."/>
            <person name="Carlson A."/>
            <person name="Copeland A."/>
            <person name="Coutinho P.M."/>
            <person name="de Vries R.P."/>
            <person name="Ferreira P."/>
            <person name="Findley K."/>
            <person name="Foster B."/>
            <person name="Gaskell J."/>
            <person name="Glotzer D."/>
            <person name="Gorecki P."/>
            <person name="Heitman J."/>
            <person name="Hesse C."/>
            <person name="Hori C."/>
            <person name="Igarashi K."/>
            <person name="Jurgens J.A."/>
            <person name="Kallen N."/>
            <person name="Kersten P."/>
            <person name="Kohler A."/>
            <person name="Kuees U."/>
            <person name="Kumar T.K.A."/>
            <person name="Kuo A."/>
            <person name="LaButti K."/>
            <person name="Larrondo L.F."/>
            <person name="Lindquist E."/>
            <person name="Ling A."/>
            <person name="Lombard V."/>
            <person name="Lucas S."/>
            <person name="Lundell T."/>
            <person name="Martin R."/>
            <person name="McLaughlin D.J."/>
            <person name="Morgenstern I."/>
            <person name="Morin E."/>
            <person name="Murat C."/>
            <person name="Nagy L.G."/>
            <person name="Nolan M."/>
            <person name="Ohm R.A."/>
            <person name="Patyshakuliyeva A."/>
            <person name="Rokas A."/>
            <person name="Ruiz-Duenas F.J."/>
            <person name="Sabat G."/>
            <person name="Salamov A."/>
            <person name="Samejima M."/>
            <person name="Schmutz J."/>
            <person name="Slot J.C."/>
            <person name="St John F."/>
            <person name="Stenlid J."/>
            <person name="Sun H."/>
            <person name="Sun S."/>
            <person name="Syed K."/>
            <person name="Tsang A."/>
            <person name="Wiebenga A."/>
            <person name="Young D."/>
            <person name="Pisabarro A."/>
            <person name="Eastwood D.C."/>
            <person name="Martin F."/>
            <person name="Cullen D."/>
            <person name="Grigoriev I.V."/>
            <person name="Hibbett D.S."/>
        </authorList>
    </citation>
    <scope>NUCLEOTIDE SEQUENCE [LARGE SCALE GENOMIC DNA]</scope>
    <source>
        <strain evidence="8">RWD-64-598 SS2</strain>
    </source>
</reference>
<evidence type="ECO:0000256" key="2">
    <source>
        <dbReference type="ARBA" id="ARBA00007461"/>
    </source>
</evidence>
<dbReference type="Gene3D" id="2.30.40.10">
    <property type="entry name" value="Urease, subunit C, domain 1"/>
    <property type="match status" value="1"/>
</dbReference>
<comment type="cofactor">
    <cofactor evidence="1">
        <name>Zn(2+)</name>
        <dbReference type="ChEBI" id="CHEBI:29105"/>
    </cofactor>
</comment>
<evidence type="ECO:0000256" key="3">
    <source>
        <dbReference type="ARBA" id="ARBA00022723"/>
    </source>
</evidence>
<keyword evidence="3" id="KW-0479">Metal-binding</keyword>
<name>A0A5M3MQR1_CONPW</name>
<dbReference type="GeneID" id="19203142"/>
<comment type="similarity">
    <text evidence="2">Belongs to the EMC8/EMC9 family.</text>
</comment>
<dbReference type="GO" id="GO:0008892">
    <property type="term" value="F:guanine deaminase activity"/>
    <property type="evidence" value="ECO:0007669"/>
    <property type="project" value="TreeGrafter"/>
</dbReference>
<dbReference type="InterPro" id="IPR011059">
    <property type="entry name" value="Metal-dep_hydrolase_composite"/>
</dbReference>
<dbReference type="InterPro" id="IPR005366">
    <property type="entry name" value="EMC8/9"/>
</dbReference>
<feature type="domain" description="MPN" evidence="6">
    <location>
        <begin position="4"/>
        <end position="135"/>
    </location>
</feature>
<evidence type="ECO:0000256" key="4">
    <source>
        <dbReference type="ARBA" id="ARBA00022801"/>
    </source>
</evidence>
<dbReference type="CDD" id="cd08060">
    <property type="entry name" value="MPN_UPF0172"/>
    <property type="match status" value="1"/>
</dbReference>
<dbReference type="OMA" id="INDHYFF"/>
<comment type="caution">
    <text evidence="7">The sequence shown here is derived from an EMBL/GenBank/DDBJ whole genome shotgun (WGS) entry which is preliminary data.</text>
</comment>
<organism evidence="7 8">
    <name type="scientific">Coniophora puteana (strain RWD-64-598)</name>
    <name type="common">Brown rot fungus</name>
    <dbReference type="NCBI Taxonomy" id="741705"/>
    <lineage>
        <taxon>Eukaryota</taxon>
        <taxon>Fungi</taxon>
        <taxon>Dikarya</taxon>
        <taxon>Basidiomycota</taxon>
        <taxon>Agaricomycotina</taxon>
        <taxon>Agaricomycetes</taxon>
        <taxon>Agaricomycetidae</taxon>
        <taxon>Boletales</taxon>
        <taxon>Coniophorineae</taxon>
        <taxon>Coniophoraceae</taxon>
        <taxon>Coniophora</taxon>
    </lineage>
</organism>
<evidence type="ECO:0000256" key="5">
    <source>
        <dbReference type="ARBA" id="ARBA00022833"/>
    </source>
</evidence>
<dbReference type="GO" id="GO:0008270">
    <property type="term" value="F:zinc ion binding"/>
    <property type="evidence" value="ECO:0007669"/>
    <property type="project" value="TreeGrafter"/>
</dbReference>
<keyword evidence="8" id="KW-1185">Reference proteome</keyword>
<dbReference type="AlphaFoldDB" id="A0A5M3MQR1"/>
<dbReference type="InterPro" id="IPR006680">
    <property type="entry name" value="Amidohydro-rel"/>
</dbReference>
<gene>
    <name evidence="7" type="ORF">CONPUDRAFT_153533</name>
</gene>
<dbReference type="SUPFAM" id="SSF51556">
    <property type="entry name" value="Metallo-dependent hydrolases"/>
    <property type="match status" value="1"/>
</dbReference>
<keyword evidence="4 7" id="KW-0378">Hydrolase</keyword>
<dbReference type="InterPro" id="IPR032466">
    <property type="entry name" value="Metal_Hydrolase"/>
</dbReference>
<dbReference type="PANTHER" id="PTHR11271">
    <property type="entry name" value="GUANINE DEAMINASE"/>
    <property type="match status" value="1"/>
</dbReference>
<dbReference type="Pfam" id="PF03665">
    <property type="entry name" value="UPF0172"/>
    <property type="match status" value="1"/>
</dbReference>
<proteinExistence type="inferred from homology"/>
<dbReference type="InterPro" id="IPR051607">
    <property type="entry name" value="Metallo-dep_hydrolases"/>
</dbReference>
<dbReference type="PANTHER" id="PTHR11271:SF6">
    <property type="entry name" value="GUANINE DEAMINASE"/>
    <property type="match status" value="1"/>
</dbReference>
<dbReference type="Proteomes" id="UP000053558">
    <property type="component" value="Unassembled WGS sequence"/>
</dbReference>
<dbReference type="OrthoDB" id="194468at2759"/>
<evidence type="ECO:0000259" key="6">
    <source>
        <dbReference type="PROSITE" id="PS50249"/>
    </source>
</evidence>
<dbReference type="EMBL" id="JH711578">
    <property type="protein sequence ID" value="EIW80985.1"/>
    <property type="molecule type" value="Genomic_DNA"/>
</dbReference>
<keyword evidence="5" id="KW-0862">Zinc</keyword>
<evidence type="ECO:0000256" key="1">
    <source>
        <dbReference type="ARBA" id="ARBA00001947"/>
    </source>
</evidence>
<dbReference type="KEGG" id="cput:CONPUDRAFT_153533"/>